<dbReference type="CDD" id="cd00067">
    <property type="entry name" value="GAL4"/>
    <property type="match status" value="1"/>
</dbReference>
<reference evidence="2 3" key="1">
    <citation type="submission" date="2018-06" db="EMBL/GenBank/DDBJ databases">
        <title>Comparative genomics reveals the genomic features of Rhizophagus irregularis, R. cerebriforme, R. diaphanum and Gigaspora rosea, and their symbiotic lifestyle signature.</title>
        <authorList>
            <person name="Morin E."/>
            <person name="San Clemente H."/>
            <person name="Chen E.C.H."/>
            <person name="De La Providencia I."/>
            <person name="Hainaut M."/>
            <person name="Kuo A."/>
            <person name="Kohler A."/>
            <person name="Murat C."/>
            <person name="Tang N."/>
            <person name="Roy S."/>
            <person name="Loubradou J."/>
            <person name="Henrissat B."/>
            <person name="Grigoriev I.V."/>
            <person name="Corradi N."/>
            <person name="Roux C."/>
            <person name="Martin F.M."/>
        </authorList>
    </citation>
    <scope>NUCLEOTIDE SEQUENCE [LARGE SCALE GENOMIC DNA]</scope>
    <source>
        <strain evidence="2 3">DAOM 194757</strain>
    </source>
</reference>
<dbReference type="GO" id="GO:0000981">
    <property type="term" value="F:DNA-binding transcription factor activity, RNA polymerase II-specific"/>
    <property type="evidence" value="ECO:0007669"/>
    <property type="project" value="InterPro"/>
</dbReference>
<dbReference type="InterPro" id="IPR001138">
    <property type="entry name" value="Zn2Cys6_DnaBD"/>
</dbReference>
<keyword evidence="3" id="KW-1185">Reference proteome</keyword>
<dbReference type="GO" id="GO:0008270">
    <property type="term" value="F:zinc ion binding"/>
    <property type="evidence" value="ECO:0007669"/>
    <property type="project" value="InterPro"/>
</dbReference>
<dbReference type="EMBL" id="QKWP01000045">
    <property type="protein sequence ID" value="RIB29156.1"/>
    <property type="molecule type" value="Genomic_DNA"/>
</dbReference>
<evidence type="ECO:0000313" key="2">
    <source>
        <dbReference type="EMBL" id="RIB29156.1"/>
    </source>
</evidence>
<dbReference type="PROSITE" id="PS50048">
    <property type="entry name" value="ZN2_CY6_FUNGAL_2"/>
    <property type="match status" value="1"/>
</dbReference>
<feature type="domain" description="Zn(2)-C6 fungal-type" evidence="1">
    <location>
        <begin position="11"/>
        <end position="46"/>
    </location>
</feature>
<name>A0A397WBE4_9GLOM</name>
<dbReference type="Gene3D" id="4.10.240.10">
    <property type="entry name" value="Zn(2)-C6 fungal-type DNA-binding domain"/>
    <property type="match status" value="1"/>
</dbReference>
<dbReference type="Proteomes" id="UP000266673">
    <property type="component" value="Unassembled WGS sequence"/>
</dbReference>
<evidence type="ECO:0000259" key="1">
    <source>
        <dbReference type="PROSITE" id="PS50048"/>
    </source>
</evidence>
<gene>
    <name evidence="2" type="ORF">C2G38_2027963</name>
</gene>
<dbReference type="AlphaFoldDB" id="A0A397WBE4"/>
<dbReference type="Pfam" id="PF00172">
    <property type="entry name" value="Zn_clus"/>
    <property type="match status" value="1"/>
</dbReference>
<organism evidence="2 3">
    <name type="scientific">Gigaspora rosea</name>
    <dbReference type="NCBI Taxonomy" id="44941"/>
    <lineage>
        <taxon>Eukaryota</taxon>
        <taxon>Fungi</taxon>
        <taxon>Fungi incertae sedis</taxon>
        <taxon>Mucoromycota</taxon>
        <taxon>Glomeromycotina</taxon>
        <taxon>Glomeromycetes</taxon>
        <taxon>Diversisporales</taxon>
        <taxon>Gigasporaceae</taxon>
        <taxon>Gigaspora</taxon>
    </lineage>
</organism>
<sequence length="177" mass="20434">MPPNRLNVSCACSSCKTLKIKCDYFESTISTAKCTQCTKRNAECIFSEGNKRGRKPKTQTNNRCMNSKKHDRVCAFFKRKKRVSKPKDQKNHRLMKSKNNTIHESHIDQTSDKRNNELICDLSQEEIRILSDMYSKEELPQKIAILGSITFHPCPSMKDPCHQCHMGCIHLVFINLL</sequence>
<accession>A0A397WBE4</accession>
<evidence type="ECO:0000313" key="3">
    <source>
        <dbReference type="Proteomes" id="UP000266673"/>
    </source>
</evidence>
<comment type="caution">
    <text evidence="2">The sequence shown here is derived from an EMBL/GenBank/DDBJ whole genome shotgun (WGS) entry which is preliminary data.</text>
</comment>
<dbReference type="OrthoDB" id="3163292at2759"/>
<dbReference type="SMART" id="SM00066">
    <property type="entry name" value="GAL4"/>
    <property type="match status" value="1"/>
</dbReference>
<protein>
    <recommendedName>
        <fullName evidence="1">Zn(2)-C6 fungal-type domain-containing protein</fullName>
    </recommendedName>
</protein>
<dbReference type="InterPro" id="IPR036864">
    <property type="entry name" value="Zn2-C6_fun-type_DNA-bd_sf"/>
</dbReference>
<proteinExistence type="predicted"/>
<dbReference type="SUPFAM" id="SSF57701">
    <property type="entry name" value="Zn2/Cys6 DNA-binding domain"/>
    <property type="match status" value="1"/>
</dbReference>
<dbReference type="PROSITE" id="PS00463">
    <property type="entry name" value="ZN2_CY6_FUNGAL_1"/>
    <property type="match status" value="1"/>
</dbReference>